<name>A0A564G385_9HYPH</name>
<reference evidence="1 2" key="1">
    <citation type="submission" date="2019-06" db="EMBL/GenBank/DDBJ databases">
        <authorList>
            <person name="Rodrigo-Torres L."/>
            <person name="Arahal R. D."/>
            <person name="Lucena T."/>
        </authorList>
    </citation>
    <scope>NUCLEOTIDE SEQUENCE [LARGE SCALE GENOMIC DNA]</scope>
    <source>
        <strain evidence="1 2">SW08-7</strain>
    </source>
</reference>
<evidence type="ECO:0000313" key="2">
    <source>
        <dbReference type="Proteomes" id="UP000401717"/>
    </source>
</evidence>
<accession>A0A564G385</accession>
<protein>
    <submittedName>
        <fullName evidence="1">Uncharacterized protein</fullName>
    </submittedName>
</protein>
<dbReference type="AlphaFoldDB" id="A0A564G385"/>
<evidence type="ECO:0000313" key="1">
    <source>
        <dbReference type="EMBL" id="VUF14572.1"/>
    </source>
</evidence>
<dbReference type="Proteomes" id="UP000401717">
    <property type="component" value="Unassembled WGS sequence"/>
</dbReference>
<organism evidence="1 2">
    <name type="scientific">Methylobacterium dankookense</name>
    <dbReference type="NCBI Taxonomy" id="560405"/>
    <lineage>
        <taxon>Bacteria</taxon>
        <taxon>Pseudomonadati</taxon>
        <taxon>Pseudomonadota</taxon>
        <taxon>Alphaproteobacteria</taxon>
        <taxon>Hyphomicrobiales</taxon>
        <taxon>Methylobacteriaceae</taxon>
        <taxon>Methylobacterium</taxon>
    </lineage>
</organism>
<gene>
    <name evidence="1" type="ORF">MTDSW087_04297</name>
</gene>
<dbReference type="InterPro" id="IPR036188">
    <property type="entry name" value="FAD/NAD-bd_sf"/>
</dbReference>
<sequence>MEDAIALYEALVAEAEVSTALDRFERGRREEVERIQHAARRLTPHWELSPAAAEDTISIANCHRLLRAYHQAEVCPA</sequence>
<proteinExistence type="predicted"/>
<dbReference type="Gene3D" id="3.50.50.60">
    <property type="entry name" value="FAD/NAD(P)-binding domain"/>
    <property type="match status" value="1"/>
</dbReference>
<dbReference type="EMBL" id="CABFVH010000036">
    <property type="protein sequence ID" value="VUF14572.1"/>
    <property type="molecule type" value="Genomic_DNA"/>
</dbReference>